<feature type="compositionally biased region" description="Basic and acidic residues" evidence="8">
    <location>
        <begin position="663"/>
        <end position="676"/>
    </location>
</feature>
<dbReference type="InterPro" id="IPR036322">
    <property type="entry name" value="WD40_repeat_dom_sf"/>
</dbReference>
<dbReference type="Proteomes" id="UP001233999">
    <property type="component" value="Unassembled WGS sequence"/>
</dbReference>
<dbReference type="InterPro" id="IPR049404">
    <property type="entry name" value="EDC4_C"/>
</dbReference>
<keyword evidence="4 7" id="KW-0853">WD repeat</keyword>
<evidence type="ECO:0000256" key="8">
    <source>
        <dbReference type="SAM" id="MobiDB-lite"/>
    </source>
</evidence>
<dbReference type="Pfam" id="PF16529">
    <property type="entry name" value="Ge1_WD40"/>
    <property type="match status" value="1"/>
</dbReference>
<dbReference type="InterPro" id="IPR045152">
    <property type="entry name" value="EDC4-like"/>
</dbReference>
<evidence type="ECO:0000256" key="6">
    <source>
        <dbReference type="ARBA" id="ARBA00023054"/>
    </source>
</evidence>
<evidence type="ECO:0000256" key="3">
    <source>
        <dbReference type="ARBA" id="ARBA00022490"/>
    </source>
</evidence>
<dbReference type="AlphaFoldDB" id="A0AAD8AD97"/>
<organism evidence="11 12">
    <name type="scientific">Diploptera punctata</name>
    <name type="common">Pacific beetle cockroach</name>
    <dbReference type="NCBI Taxonomy" id="6984"/>
    <lineage>
        <taxon>Eukaryota</taxon>
        <taxon>Metazoa</taxon>
        <taxon>Ecdysozoa</taxon>
        <taxon>Arthropoda</taxon>
        <taxon>Hexapoda</taxon>
        <taxon>Insecta</taxon>
        <taxon>Pterygota</taxon>
        <taxon>Neoptera</taxon>
        <taxon>Polyneoptera</taxon>
        <taxon>Dictyoptera</taxon>
        <taxon>Blattodea</taxon>
        <taxon>Blaberoidea</taxon>
        <taxon>Blaberidae</taxon>
        <taxon>Diplopterinae</taxon>
        <taxon>Diploptera</taxon>
    </lineage>
</organism>
<dbReference type="InterPro" id="IPR015943">
    <property type="entry name" value="WD40/YVTN_repeat-like_dom_sf"/>
</dbReference>
<sequence length="1191" mass="132528">MDPPQALNKLLHIPQTVRFTGADECNSSEVFCENVTIIPSSGLHETGSSKVKLKNLVDYSWELRFYTGQLLAVHVERKYVAYGIEAVGKINGAVRVVNQETSKRSLVKGIEGMVQDIAFAHIPKQIILACVDEYGNLLVHQIEEVGDKIVCTLLLHVEHSNEGSPISNHRVIWCPYIPEDENTDVSYDDVAKLLVLTHGAKAEMWNVGMVTAKHGVGPLSPEAVQEGYLEINEHTAPIIDAAFSPDGTALATASLDGNIKFFQVYMHNDSKPRCLHQWEPHDGKPLSSLFFLDNHKMYNPEVQFWKFAITGAENNSELKIWSCESWTCIQTIKFTPEIGKQNIVLKAGLDLGAGYLLLSDINYKLLYVLQLYKDSSETTAYVCSASEFKLPYPILSFGIVDAGLRKFKSSSLEDLCNEDGDDDIQYVQAVVVRMYLVQPKSLQECHIAFQPPVPLGDINQKLNSLSHDSLIYREGLSDLSTNGLGASVVDLDGTGGDLPANHISDAQQPANHTVEEEEQDPTPPPPPPINLMTPDAFTSPGKKGLPTDLSPQMSHHIDAHHMTRILENSISTSPTSISATATSPVDTVLTRGGNQVKNEPPLASSDLQAAVDFQRETFASGESSPSCEVQAILLSKSSEHHNHEYYSEKNMVEENQPQSSTAEVKEKELSSKKSGEPDGWPVIPIGFVNQYGRCDSTDATKNRVEVSVQDSIENTNIFNQRLWELNQRLENSVTSLNSKLGSLLDILEQQQTGIKKLRDDVCFLRQSMPARPSSPTLVPRIESHIMGQLDKVLMKHQQQYLSLLQEMVLQKEDSERKRQEVLMSAISQAVGNLVSAKLHDIVTTEIKNNIIPTLVSTLEPMKHQLHIEMTQKLTSTDHLLKENITKLVHSKSVMEVLSNAAVAALQPSVQSTYKEVFTNLVMPSFEKSCQSMFQQINDSFSKGTREYVQTLENYFDKQRRQQEKGKDIINQIQSLSDSMQANYESLGSVIKGEVELQVRKGLVTIEDSLNKTVSEAVKEHIDKGFRGQQDVIQNSVITAVRSRAVTPAPHIVDSHVQQLQIEQLISQGQINSAFQQALSASDLNLVVFICEKVNPQQVFNQTPCPLQQHVLLSLIQQLSADMSNHTELKHKYLEEAVMNLDEKNPVTREHMPAVLTNLQQQLTAYITSNPNNKITRSVKMLSMATQSLLNS</sequence>
<evidence type="ECO:0000313" key="11">
    <source>
        <dbReference type="EMBL" id="KAJ9596916.1"/>
    </source>
</evidence>
<dbReference type="PROSITE" id="PS50082">
    <property type="entry name" value="WD_REPEATS_2"/>
    <property type="match status" value="1"/>
</dbReference>
<comment type="similarity">
    <text evidence="2">Belongs to the WD repeat EDC4 family.</text>
</comment>
<comment type="subcellular location">
    <subcellularLocation>
        <location evidence="1">Cytoplasm</location>
        <location evidence="1">P-body</location>
    </subcellularLocation>
</comment>
<dbReference type="Gene3D" id="2.130.10.10">
    <property type="entry name" value="YVTN repeat-like/Quinoprotein amine dehydrogenase"/>
    <property type="match status" value="1"/>
</dbReference>
<dbReference type="FunFam" id="1.10.220.100:FF:000001">
    <property type="entry name" value="Enhancer of mRNA-decapping protein 4"/>
    <property type="match status" value="1"/>
</dbReference>
<keyword evidence="6" id="KW-0175">Coiled coil</keyword>
<dbReference type="GO" id="GO:0031087">
    <property type="term" value="P:deadenylation-independent decapping of nuclear-transcribed mRNA"/>
    <property type="evidence" value="ECO:0007669"/>
    <property type="project" value="InterPro"/>
</dbReference>
<dbReference type="GO" id="GO:0000932">
    <property type="term" value="C:P-body"/>
    <property type="evidence" value="ECO:0007669"/>
    <property type="project" value="UniProtKB-SubCell"/>
</dbReference>
<protein>
    <recommendedName>
        <fullName evidence="13">Enhancer of mRNA-decapping protein 4</fullName>
    </recommendedName>
</protein>
<evidence type="ECO:0000259" key="9">
    <source>
        <dbReference type="Pfam" id="PF16529"/>
    </source>
</evidence>
<dbReference type="Gene3D" id="6.10.140.270">
    <property type="match status" value="1"/>
</dbReference>
<feature type="compositionally biased region" description="Polar residues" evidence="8">
    <location>
        <begin position="653"/>
        <end position="662"/>
    </location>
</feature>
<dbReference type="InterPro" id="IPR044938">
    <property type="entry name" value="EDC4_C_sf"/>
</dbReference>
<dbReference type="Pfam" id="PF21289">
    <property type="entry name" value="EDC4_C"/>
    <property type="match status" value="1"/>
</dbReference>
<evidence type="ECO:0000313" key="12">
    <source>
        <dbReference type="Proteomes" id="UP001233999"/>
    </source>
</evidence>
<evidence type="ECO:0008006" key="13">
    <source>
        <dbReference type="Google" id="ProtNLM"/>
    </source>
</evidence>
<evidence type="ECO:0000256" key="1">
    <source>
        <dbReference type="ARBA" id="ARBA00004201"/>
    </source>
</evidence>
<reference evidence="11" key="2">
    <citation type="submission" date="2023-05" db="EMBL/GenBank/DDBJ databases">
        <authorList>
            <person name="Fouks B."/>
        </authorList>
    </citation>
    <scope>NUCLEOTIDE SEQUENCE</scope>
    <source>
        <strain evidence="11">Stay&amp;Tobe</strain>
        <tissue evidence="11">Testes</tissue>
    </source>
</reference>
<dbReference type="InterPro" id="IPR032401">
    <property type="entry name" value="EDC4_WD40"/>
</dbReference>
<comment type="caution">
    <text evidence="11">The sequence shown here is derived from an EMBL/GenBank/DDBJ whole genome shotgun (WGS) entry which is preliminary data.</text>
</comment>
<dbReference type="SMART" id="SM00320">
    <property type="entry name" value="WD40"/>
    <property type="match status" value="2"/>
</dbReference>
<dbReference type="EMBL" id="JASPKZ010001954">
    <property type="protein sequence ID" value="KAJ9596916.1"/>
    <property type="molecule type" value="Genomic_DNA"/>
</dbReference>
<dbReference type="InterPro" id="IPR001680">
    <property type="entry name" value="WD40_rpt"/>
</dbReference>
<keyword evidence="12" id="KW-1185">Reference proteome</keyword>
<keyword evidence="3" id="KW-0963">Cytoplasm</keyword>
<gene>
    <name evidence="11" type="ORF">L9F63_012041</name>
</gene>
<name>A0AAD8AD97_DIPPU</name>
<proteinExistence type="inferred from homology"/>
<feature type="repeat" description="WD" evidence="7">
    <location>
        <begin position="231"/>
        <end position="264"/>
    </location>
</feature>
<keyword evidence="5" id="KW-0677">Repeat</keyword>
<evidence type="ECO:0000256" key="2">
    <source>
        <dbReference type="ARBA" id="ARBA00009639"/>
    </source>
</evidence>
<evidence type="ECO:0000259" key="10">
    <source>
        <dbReference type="Pfam" id="PF21289"/>
    </source>
</evidence>
<dbReference type="Gene3D" id="1.10.220.100">
    <property type="entry name" value="conserved c-terminal region of ge- 1"/>
    <property type="match status" value="1"/>
</dbReference>
<feature type="domain" description="Enhancer of mRNA-decapping protein 4 WD40 repeat region" evidence="9">
    <location>
        <begin position="47"/>
        <end position="374"/>
    </location>
</feature>
<dbReference type="PROSITE" id="PS50294">
    <property type="entry name" value="WD_REPEATS_REGION"/>
    <property type="match status" value="1"/>
</dbReference>
<reference evidence="11" key="1">
    <citation type="journal article" date="2023" name="IScience">
        <title>Live-bearing cockroach genome reveals convergent evolutionary mechanisms linked to viviparity in insects and beyond.</title>
        <authorList>
            <person name="Fouks B."/>
            <person name="Harrison M.C."/>
            <person name="Mikhailova A.A."/>
            <person name="Marchal E."/>
            <person name="English S."/>
            <person name="Carruthers M."/>
            <person name="Jennings E.C."/>
            <person name="Chiamaka E.L."/>
            <person name="Frigard R.A."/>
            <person name="Pippel M."/>
            <person name="Attardo G.M."/>
            <person name="Benoit J.B."/>
            <person name="Bornberg-Bauer E."/>
            <person name="Tobe S.S."/>
        </authorList>
    </citation>
    <scope>NUCLEOTIDE SEQUENCE</scope>
    <source>
        <strain evidence="11">Stay&amp;Tobe</strain>
    </source>
</reference>
<evidence type="ECO:0000256" key="7">
    <source>
        <dbReference type="PROSITE-ProRule" id="PRU00221"/>
    </source>
</evidence>
<evidence type="ECO:0000256" key="4">
    <source>
        <dbReference type="ARBA" id="ARBA00022574"/>
    </source>
</evidence>
<feature type="region of interest" description="Disordered" evidence="8">
    <location>
        <begin position="647"/>
        <end position="678"/>
    </location>
</feature>
<dbReference type="PANTHER" id="PTHR15598">
    <property type="entry name" value="ENHANCER OF MRNA-DECAPPING PROTEIN 4"/>
    <property type="match status" value="1"/>
</dbReference>
<feature type="domain" description="Enhancer of mRNA-decapping protein 4 C-terminal" evidence="10">
    <location>
        <begin position="1061"/>
        <end position="1181"/>
    </location>
</feature>
<accession>A0AAD8AD97</accession>
<evidence type="ECO:0000256" key="5">
    <source>
        <dbReference type="ARBA" id="ARBA00022737"/>
    </source>
</evidence>
<feature type="region of interest" description="Disordered" evidence="8">
    <location>
        <begin position="495"/>
        <end position="553"/>
    </location>
</feature>
<dbReference type="PANTHER" id="PTHR15598:SF5">
    <property type="entry name" value="ENHANCER OF MRNA-DECAPPING PROTEIN 4"/>
    <property type="match status" value="1"/>
</dbReference>
<dbReference type="SUPFAM" id="SSF50978">
    <property type="entry name" value="WD40 repeat-like"/>
    <property type="match status" value="1"/>
</dbReference>